<dbReference type="GO" id="GO:0050660">
    <property type="term" value="F:flavin adenine dinucleotide binding"/>
    <property type="evidence" value="ECO:0007669"/>
    <property type="project" value="TreeGrafter"/>
</dbReference>
<dbReference type="AlphaFoldDB" id="I7M6V6"/>
<evidence type="ECO:0000256" key="1">
    <source>
        <dbReference type="ARBA" id="ARBA00001917"/>
    </source>
</evidence>
<dbReference type="Pfam" id="PF00258">
    <property type="entry name" value="Flavodoxin_1"/>
    <property type="match status" value="1"/>
</dbReference>
<dbReference type="InterPro" id="IPR039261">
    <property type="entry name" value="FNR_nucleotide-bd"/>
</dbReference>
<keyword evidence="11" id="KW-1185">Reference proteome</keyword>
<dbReference type="KEGG" id="tet:TTHERM_00058520"/>
<dbReference type="CDD" id="cd06207">
    <property type="entry name" value="CyPoR_like"/>
    <property type="match status" value="1"/>
</dbReference>
<dbReference type="Proteomes" id="UP000009168">
    <property type="component" value="Unassembled WGS sequence"/>
</dbReference>
<gene>
    <name evidence="10" type="ORF">TTHERM_00058520</name>
</gene>
<dbReference type="RefSeq" id="XP_001007585.2">
    <property type="nucleotide sequence ID" value="XM_001007585.2"/>
</dbReference>
<evidence type="ECO:0000259" key="8">
    <source>
        <dbReference type="PROSITE" id="PS50902"/>
    </source>
</evidence>
<dbReference type="GO" id="GO:0005829">
    <property type="term" value="C:cytosol"/>
    <property type="evidence" value="ECO:0007669"/>
    <property type="project" value="TreeGrafter"/>
</dbReference>
<dbReference type="InterPro" id="IPR003097">
    <property type="entry name" value="CysJ-like_FAD-binding"/>
</dbReference>
<dbReference type="PROSITE" id="PS50902">
    <property type="entry name" value="FLAVODOXIN_LIKE"/>
    <property type="match status" value="1"/>
</dbReference>
<evidence type="ECO:0000313" key="10">
    <source>
        <dbReference type="EMBL" id="EAR87340.2"/>
    </source>
</evidence>
<organism evidence="10 11">
    <name type="scientific">Tetrahymena thermophila (strain SB210)</name>
    <dbReference type="NCBI Taxonomy" id="312017"/>
    <lineage>
        <taxon>Eukaryota</taxon>
        <taxon>Sar</taxon>
        <taxon>Alveolata</taxon>
        <taxon>Ciliophora</taxon>
        <taxon>Intramacronucleata</taxon>
        <taxon>Oligohymenophorea</taxon>
        <taxon>Hymenostomatida</taxon>
        <taxon>Tetrahymenina</taxon>
        <taxon>Tetrahymenidae</taxon>
        <taxon>Tetrahymena</taxon>
    </lineage>
</organism>
<evidence type="ECO:0000256" key="7">
    <source>
        <dbReference type="ARBA" id="ARBA00023002"/>
    </source>
</evidence>
<evidence type="ECO:0000313" key="11">
    <source>
        <dbReference type="Proteomes" id="UP000009168"/>
    </source>
</evidence>
<dbReference type="Gene3D" id="3.40.50.360">
    <property type="match status" value="1"/>
</dbReference>
<evidence type="ECO:0000259" key="9">
    <source>
        <dbReference type="PROSITE" id="PS51384"/>
    </source>
</evidence>
<dbReference type="SUPFAM" id="SSF52218">
    <property type="entry name" value="Flavoproteins"/>
    <property type="match status" value="1"/>
</dbReference>
<dbReference type="OrthoDB" id="1856718at2759"/>
<dbReference type="InterPro" id="IPR029039">
    <property type="entry name" value="Flavoprotein-like_sf"/>
</dbReference>
<dbReference type="SUPFAM" id="SSF63380">
    <property type="entry name" value="Riboflavin synthase domain-like"/>
    <property type="match status" value="1"/>
</dbReference>
<keyword evidence="4" id="KW-0288">FMN</keyword>
<evidence type="ECO:0000256" key="6">
    <source>
        <dbReference type="ARBA" id="ARBA00022857"/>
    </source>
</evidence>
<dbReference type="InterPro" id="IPR008254">
    <property type="entry name" value="Flavodoxin/NO_synth"/>
</dbReference>
<protein>
    <submittedName>
        <fullName evidence="10">NADPH-dependent diflavin oxidoreductase</fullName>
    </submittedName>
</protein>
<dbReference type="InterPro" id="IPR017938">
    <property type="entry name" value="Riboflavin_synthase-like_b-brl"/>
</dbReference>
<feature type="domain" description="Flavodoxin-like" evidence="8">
    <location>
        <begin position="60"/>
        <end position="204"/>
    </location>
</feature>
<dbReference type="InterPro" id="IPR001094">
    <property type="entry name" value="Flavdoxin-like"/>
</dbReference>
<dbReference type="SUPFAM" id="SSF52343">
    <property type="entry name" value="Ferredoxin reductase-like, C-terminal NADP-linked domain"/>
    <property type="match status" value="1"/>
</dbReference>
<dbReference type="InterPro" id="IPR023173">
    <property type="entry name" value="NADPH_Cyt_P450_Rdtase_alpha"/>
</dbReference>
<dbReference type="Pfam" id="PF00175">
    <property type="entry name" value="NAD_binding_1"/>
    <property type="match status" value="1"/>
</dbReference>
<name>I7M6V6_TETTS</name>
<proteinExistence type="predicted"/>
<feature type="domain" description="FAD-binding FR-type" evidence="9">
    <location>
        <begin position="265"/>
        <end position="523"/>
    </location>
</feature>
<evidence type="ECO:0000256" key="2">
    <source>
        <dbReference type="ARBA" id="ARBA00001974"/>
    </source>
</evidence>
<dbReference type="InterPro" id="IPR001709">
    <property type="entry name" value="Flavoprot_Pyr_Nucl_cyt_Rdtase"/>
</dbReference>
<dbReference type="Pfam" id="PF00667">
    <property type="entry name" value="FAD_binding_1"/>
    <property type="match status" value="1"/>
</dbReference>
<dbReference type="GeneID" id="7829581"/>
<dbReference type="Gene3D" id="1.20.990.10">
    <property type="entry name" value="NADPH-cytochrome p450 Reductase, Chain A, domain 3"/>
    <property type="match status" value="1"/>
</dbReference>
<evidence type="ECO:0000256" key="4">
    <source>
        <dbReference type="ARBA" id="ARBA00022643"/>
    </source>
</evidence>
<dbReference type="GO" id="GO:0016491">
    <property type="term" value="F:oxidoreductase activity"/>
    <property type="evidence" value="ECO:0007669"/>
    <property type="project" value="UniProtKB-KW"/>
</dbReference>
<dbReference type="Gene3D" id="3.40.50.80">
    <property type="entry name" value="Nucleotide-binding domain of ferredoxin-NADP reductase (FNR) module"/>
    <property type="match status" value="1"/>
</dbReference>
<dbReference type="InterPro" id="IPR001433">
    <property type="entry name" value="OxRdtase_FAD/NAD-bd"/>
</dbReference>
<sequence length="666" mass="78244">MNCLERVFIELIINSDQHTKLIIDQNQLSTCLRYLGLSFQNFNHFLANIKAFYNMSSHDILILYASQTGTAKYVAEELERQLILREFKTLLQSMDDYAITNLPEENYVIFVVSTTGQGEPPSNMINFWQFLLIKDLPNDALEDVKFTVFGLGDSNYQQFNSMARKLYQRMLQLGAKIFHERGLGDDQHPFGYDGELDSWTEKLFESLKNIFPNKQYENLEEKIKQKPQPRYQIELIKENMYEEQAQQKIQENYKLIPTPQGCKKNQMIVSRVVENELLTPADYDRETRKIEFEFDSNDQTSYNPGDILVIHPENSHQLCKDLADHLNLSLSQIVRITKNEKSLQQFKNPFPEYITIEQLFKQWLSISTPPTRYLFKLMSYFTNDELHNEKLIEISSKEGKEEYYNYVVKEKRNVFEILFDFGTVQIPLEYLIEGLSLQKPREYSISSSQLSNKNRVSITIGLVKYQTPFKRSIVGVCSQYLKQIELKQQKVIAWIKKGTMEMPFNDPTIPVILVGPGTGIAPFMSLVEQRNILIERQQLTQEQYSNKTFILFGCRYKQKEFYYQKFLEELHELNRINLFTAFSRDFDSKVYVQHLLTKHYEVFGDLIANNFEKIKIFVCGTAKYMPKQVEEGFVELLTKYLEGDSEKAKAIIQNLIKKRQYVVEAW</sequence>
<accession>I7M6V6</accession>
<dbReference type="PROSITE" id="PS51384">
    <property type="entry name" value="FAD_FR"/>
    <property type="match status" value="1"/>
</dbReference>
<dbReference type="PANTHER" id="PTHR19384">
    <property type="entry name" value="NITRIC OXIDE SYNTHASE-RELATED"/>
    <property type="match status" value="1"/>
</dbReference>
<dbReference type="InterPro" id="IPR017927">
    <property type="entry name" value="FAD-bd_FR_type"/>
</dbReference>
<dbReference type="PRINTS" id="PR00371">
    <property type="entry name" value="FPNCR"/>
</dbReference>
<comment type="cofactor">
    <cofactor evidence="1">
        <name>FMN</name>
        <dbReference type="ChEBI" id="CHEBI:58210"/>
    </cofactor>
</comment>
<dbReference type="PANTHER" id="PTHR19384:SF10">
    <property type="entry name" value="NADPH-DEPENDENT DIFLAVIN OXIDOREDUCTASE 1"/>
    <property type="match status" value="1"/>
</dbReference>
<dbReference type="InParanoid" id="I7M6V6"/>
<keyword evidence="6" id="KW-0521">NADP</keyword>
<reference evidence="11" key="1">
    <citation type="journal article" date="2006" name="PLoS Biol.">
        <title>Macronuclear genome sequence of the ciliate Tetrahymena thermophila, a model eukaryote.</title>
        <authorList>
            <person name="Eisen J.A."/>
            <person name="Coyne R.S."/>
            <person name="Wu M."/>
            <person name="Wu D."/>
            <person name="Thiagarajan M."/>
            <person name="Wortman J.R."/>
            <person name="Badger J.H."/>
            <person name="Ren Q."/>
            <person name="Amedeo P."/>
            <person name="Jones K.M."/>
            <person name="Tallon L.J."/>
            <person name="Delcher A.L."/>
            <person name="Salzberg S.L."/>
            <person name="Silva J.C."/>
            <person name="Haas B.J."/>
            <person name="Majoros W.H."/>
            <person name="Farzad M."/>
            <person name="Carlton J.M."/>
            <person name="Smith R.K. Jr."/>
            <person name="Garg J."/>
            <person name="Pearlman R.E."/>
            <person name="Karrer K.M."/>
            <person name="Sun L."/>
            <person name="Manning G."/>
            <person name="Elde N.C."/>
            <person name="Turkewitz A.P."/>
            <person name="Asai D.J."/>
            <person name="Wilkes D.E."/>
            <person name="Wang Y."/>
            <person name="Cai H."/>
            <person name="Collins K."/>
            <person name="Stewart B.A."/>
            <person name="Lee S.R."/>
            <person name="Wilamowska K."/>
            <person name="Weinberg Z."/>
            <person name="Ruzzo W.L."/>
            <person name="Wloga D."/>
            <person name="Gaertig J."/>
            <person name="Frankel J."/>
            <person name="Tsao C.-C."/>
            <person name="Gorovsky M.A."/>
            <person name="Keeling P.J."/>
            <person name="Waller R.F."/>
            <person name="Patron N.J."/>
            <person name="Cherry J.M."/>
            <person name="Stover N.A."/>
            <person name="Krieger C.J."/>
            <person name="del Toro C."/>
            <person name="Ryder H.F."/>
            <person name="Williamson S.C."/>
            <person name="Barbeau R.A."/>
            <person name="Hamilton E.P."/>
            <person name="Orias E."/>
        </authorList>
    </citation>
    <scope>NUCLEOTIDE SEQUENCE [LARGE SCALE GENOMIC DNA]</scope>
    <source>
        <strain evidence="11">SB210</strain>
    </source>
</reference>
<dbReference type="STRING" id="312017.I7M6V6"/>
<dbReference type="eggNOG" id="KOG1159">
    <property type="taxonomic scope" value="Eukaryota"/>
</dbReference>
<comment type="cofactor">
    <cofactor evidence="2">
        <name>FAD</name>
        <dbReference type="ChEBI" id="CHEBI:57692"/>
    </cofactor>
</comment>
<dbReference type="GO" id="GO:0010181">
    <property type="term" value="F:FMN binding"/>
    <property type="evidence" value="ECO:0007669"/>
    <property type="project" value="InterPro"/>
</dbReference>
<keyword evidence="7" id="KW-0560">Oxidoreductase</keyword>
<dbReference type="EMBL" id="GG662853">
    <property type="protein sequence ID" value="EAR87340.2"/>
    <property type="molecule type" value="Genomic_DNA"/>
</dbReference>
<dbReference type="Gene3D" id="2.40.30.10">
    <property type="entry name" value="Translation factors"/>
    <property type="match status" value="1"/>
</dbReference>
<dbReference type="FunFam" id="3.40.50.360:FF:000034">
    <property type="entry name" value="NADPH-dependent diflavin oxidoreductase 1"/>
    <property type="match status" value="1"/>
</dbReference>
<evidence type="ECO:0000256" key="3">
    <source>
        <dbReference type="ARBA" id="ARBA00022630"/>
    </source>
</evidence>
<dbReference type="PRINTS" id="PR00369">
    <property type="entry name" value="FLAVODOXIN"/>
</dbReference>
<keyword evidence="5" id="KW-0274">FAD</keyword>
<keyword evidence="3" id="KW-0285">Flavoprotein</keyword>
<evidence type="ECO:0000256" key="5">
    <source>
        <dbReference type="ARBA" id="ARBA00022827"/>
    </source>
</evidence>